<dbReference type="GO" id="GO:0015288">
    <property type="term" value="F:porin activity"/>
    <property type="evidence" value="ECO:0007669"/>
    <property type="project" value="UniProtKB-KW"/>
</dbReference>
<protein>
    <submittedName>
        <fullName evidence="17">Polysaccharide biosynthesis/export protein</fullName>
    </submittedName>
</protein>
<dbReference type="EMBL" id="CP021425">
    <property type="protein sequence ID" value="ARU56161.1"/>
    <property type="molecule type" value="Genomic_DNA"/>
</dbReference>
<name>A0A1Y0I6U6_9GAMM</name>
<evidence type="ECO:0000256" key="12">
    <source>
        <dbReference type="ARBA" id="ARBA00023139"/>
    </source>
</evidence>
<keyword evidence="8" id="KW-0625">Polysaccharide transport</keyword>
<keyword evidence="12" id="KW-0564">Palmitate</keyword>
<keyword evidence="14" id="KW-0449">Lipoprotein</keyword>
<evidence type="ECO:0000256" key="8">
    <source>
        <dbReference type="ARBA" id="ARBA00023047"/>
    </source>
</evidence>
<dbReference type="NCBIfam" id="TIGR03027">
    <property type="entry name" value="pepcterm_export"/>
    <property type="match status" value="1"/>
</dbReference>
<keyword evidence="13" id="KW-0998">Cell outer membrane</keyword>
<dbReference type="GO" id="GO:0046930">
    <property type="term" value="C:pore complex"/>
    <property type="evidence" value="ECO:0007669"/>
    <property type="project" value="UniProtKB-KW"/>
</dbReference>
<comment type="subcellular location">
    <subcellularLocation>
        <location evidence="1">Cell outer membrane</location>
        <topology evidence="1">Multi-pass membrane protein</topology>
    </subcellularLocation>
</comment>
<evidence type="ECO:0000259" key="15">
    <source>
        <dbReference type="Pfam" id="PF02563"/>
    </source>
</evidence>
<dbReference type="OrthoDB" id="9808421at2"/>
<dbReference type="Gene3D" id="3.30.1950.10">
    <property type="entry name" value="wza like domain"/>
    <property type="match status" value="1"/>
</dbReference>
<reference evidence="17 18" key="1">
    <citation type="submission" date="2017-05" db="EMBL/GenBank/DDBJ databases">
        <title>Genomic insights into alkan degradation activity of Oleiphilus messinensis.</title>
        <authorList>
            <person name="Kozyavkin S.A."/>
            <person name="Slesarev A.I."/>
            <person name="Golyshin P.N."/>
            <person name="Korzhenkov A."/>
            <person name="Golyshina O.N."/>
            <person name="Toshchakov S.V."/>
        </authorList>
    </citation>
    <scope>NUCLEOTIDE SEQUENCE [LARGE SCALE GENOMIC DNA]</scope>
    <source>
        <strain evidence="17 18">ME102</strain>
    </source>
</reference>
<accession>A0A1Y0I6U6</accession>
<evidence type="ECO:0000256" key="14">
    <source>
        <dbReference type="ARBA" id="ARBA00023288"/>
    </source>
</evidence>
<keyword evidence="11" id="KW-0472">Membrane</keyword>
<keyword evidence="18" id="KW-1185">Reference proteome</keyword>
<dbReference type="InterPro" id="IPR054765">
    <property type="entry name" value="SLBB_dom"/>
</dbReference>
<evidence type="ECO:0000259" key="16">
    <source>
        <dbReference type="Pfam" id="PF22461"/>
    </source>
</evidence>
<feature type="domain" description="SLBB" evidence="16">
    <location>
        <begin position="143"/>
        <end position="223"/>
    </location>
</feature>
<dbReference type="InterPro" id="IPR017477">
    <property type="entry name" value="PEP-CTERM_polysacc_export"/>
</dbReference>
<dbReference type="KEGG" id="ome:OLMES_2088"/>
<dbReference type="PANTHER" id="PTHR33619">
    <property type="entry name" value="POLYSACCHARIDE EXPORT PROTEIN GFCE-RELATED"/>
    <property type="match status" value="1"/>
</dbReference>
<dbReference type="PANTHER" id="PTHR33619:SF3">
    <property type="entry name" value="POLYSACCHARIDE EXPORT PROTEIN GFCE-RELATED"/>
    <property type="match status" value="1"/>
</dbReference>
<dbReference type="GO" id="GO:0006811">
    <property type="term" value="P:monoatomic ion transport"/>
    <property type="evidence" value="ECO:0007669"/>
    <property type="project" value="UniProtKB-KW"/>
</dbReference>
<gene>
    <name evidence="17" type="ORF">OLMES_2088</name>
</gene>
<evidence type="ECO:0000256" key="10">
    <source>
        <dbReference type="ARBA" id="ARBA00023114"/>
    </source>
</evidence>
<dbReference type="GO" id="GO:0015159">
    <property type="term" value="F:polysaccharide transmembrane transporter activity"/>
    <property type="evidence" value="ECO:0007669"/>
    <property type="project" value="InterPro"/>
</dbReference>
<dbReference type="InterPro" id="IPR003715">
    <property type="entry name" value="Poly_export_N"/>
</dbReference>
<evidence type="ECO:0000313" key="17">
    <source>
        <dbReference type="EMBL" id="ARU56161.1"/>
    </source>
</evidence>
<dbReference type="Gene3D" id="3.10.560.10">
    <property type="entry name" value="Outer membrane lipoprotein wza domain like"/>
    <property type="match status" value="1"/>
</dbReference>
<evidence type="ECO:0000256" key="4">
    <source>
        <dbReference type="ARBA" id="ARBA00022452"/>
    </source>
</evidence>
<evidence type="ECO:0000256" key="13">
    <source>
        <dbReference type="ARBA" id="ARBA00023237"/>
    </source>
</evidence>
<keyword evidence="5" id="KW-0762">Sugar transport</keyword>
<comment type="similarity">
    <text evidence="2">Belongs to the BexD/CtrA/VexA family.</text>
</comment>
<dbReference type="GO" id="GO:0009279">
    <property type="term" value="C:cell outer membrane"/>
    <property type="evidence" value="ECO:0007669"/>
    <property type="project" value="UniProtKB-SubCell"/>
</dbReference>
<dbReference type="Pfam" id="PF02563">
    <property type="entry name" value="Poly_export"/>
    <property type="match status" value="1"/>
</dbReference>
<dbReference type="InterPro" id="IPR049712">
    <property type="entry name" value="Poly_export"/>
</dbReference>
<evidence type="ECO:0000256" key="6">
    <source>
        <dbReference type="ARBA" id="ARBA00022692"/>
    </source>
</evidence>
<evidence type="ECO:0000256" key="1">
    <source>
        <dbReference type="ARBA" id="ARBA00004571"/>
    </source>
</evidence>
<keyword evidence="4" id="KW-1134">Transmembrane beta strand</keyword>
<evidence type="ECO:0000313" key="18">
    <source>
        <dbReference type="Proteomes" id="UP000196027"/>
    </source>
</evidence>
<dbReference type="Pfam" id="PF22461">
    <property type="entry name" value="SLBB_2"/>
    <property type="match status" value="1"/>
</dbReference>
<dbReference type="Proteomes" id="UP000196027">
    <property type="component" value="Chromosome"/>
</dbReference>
<keyword evidence="9" id="KW-0406">Ion transport</keyword>
<feature type="domain" description="Polysaccharide export protein N-terminal" evidence="15">
    <location>
        <begin position="59"/>
        <end position="133"/>
    </location>
</feature>
<keyword evidence="10" id="KW-0626">Porin</keyword>
<evidence type="ECO:0000256" key="9">
    <source>
        <dbReference type="ARBA" id="ARBA00023065"/>
    </source>
</evidence>
<sequence length="228" mass="25052">MGKHVNTRDLLKISPQNTLPRLRKACTYLSALILLVLTGCSSKPMLPEATVQASATESPQSYKYLIGPYDEVNVFVWGNPEISGTFEVRPDGMITTSLVEDIPVSGKTPTEVARHIEKALSVYIRDPIVSVSVLEFVGPFSEQVRIIGEASQPRAIPYARNMTLLDVMINVNGLTEFAAGNNATLVRVVDNQYTQYGLRIDDLVNDGDITANVDMLPGDIIIIPEAWF</sequence>
<dbReference type="RefSeq" id="WP_087461183.1">
    <property type="nucleotide sequence ID" value="NZ_CP021425.1"/>
</dbReference>
<keyword evidence="3" id="KW-0813">Transport</keyword>
<evidence type="ECO:0000256" key="3">
    <source>
        <dbReference type="ARBA" id="ARBA00022448"/>
    </source>
</evidence>
<evidence type="ECO:0000256" key="11">
    <source>
        <dbReference type="ARBA" id="ARBA00023136"/>
    </source>
</evidence>
<evidence type="ECO:0000256" key="2">
    <source>
        <dbReference type="ARBA" id="ARBA00009450"/>
    </source>
</evidence>
<evidence type="ECO:0000256" key="5">
    <source>
        <dbReference type="ARBA" id="ARBA00022597"/>
    </source>
</evidence>
<evidence type="ECO:0000256" key="7">
    <source>
        <dbReference type="ARBA" id="ARBA00022729"/>
    </source>
</evidence>
<keyword evidence="7" id="KW-0732">Signal</keyword>
<dbReference type="AlphaFoldDB" id="A0A1Y0I6U6"/>
<organism evidence="17 18">
    <name type="scientific">Oleiphilus messinensis</name>
    <dbReference type="NCBI Taxonomy" id="141451"/>
    <lineage>
        <taxon>Bacteria</taxon>
        <taxon>Pseudomonadati</taxon>
        <taxon>Pseudomonadota</taxon>
        <taxon>Gammaproteobacteria</taxon>
        <taxon>Oceanospirillales</taxon>
        <taxon>Oleiphilaceae</taxon>
        <taxon>Oleiphilus</taxon>
    </lineage>
</organism>
<proteinExistence type="inferred from homology"/>
<keyword evidence="6" id="KW-0812">Transmembrane</keyword>